<dbReference type="InterPro" id="IPR036942">
    <property type="entry name" value="Beta-barrel_TonB_sf"/>
</dbReference>
<keyword evidence="14" id="KW-1185">Reference proteome</keyword>
<dbReference type="PROSITE" id="PS52016">
    <property type="entry name" value="TONB_DEPENDENT_REC_3"/>
    <property type="match status" value="1"/>
</dbReference>
<keyword evidence="4 8" id="KW-0812">Transmembrane</keyword>
<evidence type="ECO:0000256" key="2">
    <source>
        <dbReference type="ARBA" id="ARBA00022448"/>
    </source>
</evidence>
<dbReference type="InterPro" id="IPR012910">
    <property type="entry name" value="Plug_dom"/>
</dbReference>
<dbReference type="PANTHER" id="PTHR47234:SF3">
    <property type="entry name" value="SECRETIN_TONB SHORT N-TERMINAL DOMAIN-CONTAINING PROTEIN"/>
    <property type="match status" value="1"/>
</dbReference>
<dbReference type="Pfam" id="PF00593">
    <property type="entry name" value="TonB_dep_Rec_b-barrel"/>
    <property type="match status" value="1"/>
</dbReference>
<dbReference type="Gene3D" id="2.60.40.1120">
    <property type="entry name" value="Carboxypeptidase-like, regulatory domain"/>
    <property type="match status" value="1"/>
</dbReference>
<dbReference type="InterPro" id="IPR039426">
    <property type="entry name" value="TonB-dep_rcpt-like"/>
</dbReference>
<dbReference type="InterPro" id="IPR037066">
    <property type="entry name" value="Plug_dom_sf"/>
</dbReference>
<feature type="signal peptide" evidence="10">
    <location>
        <begin position="1"/>
        <end position="28"/>
    </location>
</feature>
<dbReference type="InterPro" id="IPR000531">
    <property type="entry name" value="Beta-barrel_TonB"/>
</dbReference>
<evidence type="ECO:0000259" key="12">
    <source>
        <dbReference type="Pfam" id="PF07715"/>
    </source>
</evidence>
<keyword evidence="7 8" id="KW-0998">Cell outer membrane</keyword>
<evidence type="ECO:0000256" key="4">
    <source>
        <dbReference type="ARBA" id="ARBA00022692"/>
    </source>
</evidence>
<sequence>MKHYYKLLNPKTLLSALFILLGTSLSYAQSLLKGTIRANGEVRSHVSIKETISNQTTQTDEQGNYKFQLTGNKALLEISHIGFKGQSLAIDLIAQQDKTVDIELAAQSLEEVVVIGSRAEARSNLQTTAPVDIIDIRALTKDVGQVSINQILNYVAPSFNSNTQVISDGTDHIDPASLRGLGPDQVLVLVNGKRRHTTSVVNINGTFGKGSVGTDLNAIPTAAIKKIEILRDGAAAQYGSDAIAGVINIVLEDNVEEFRASATYGGFASKNAENSYDGESLQANANFGLPIGKNGGFINLSGSYDRRKPTNRQKEFTGTIFSDYNNPADYPNPTGVDITNAELERRGLSRGDFVSRIGQAETKGGSLFYNAKIPLTEKAEFYSFGGLNYRSGESAAFRRQPAQLTQNIASIYPLGYLPIIGTENQDQSLAAGIRGTFQEWDVDFSNSYGRNKIDFQTRNSLNASLLAASPTTFDDGGYRFTQNTTNLDLNRHFNDALAGINVAFGVEHRFENYQIVAGEEASYLDYGKAIQIGVDANNNPITIPSATGNIQTLFAENGSPYASGAQAFGGFRPDNAVNENRSSVGAYTDVELNFTDKWLLTGALRFENYSDFGSTLNWKVSSRYIIDDIFTVRAAASTGFRAPSLHQRYFNATSSLFIDGEIINSGTFTNDSRPAQLLGIPALKQESSRSYSAGVTANFGKVKITADGYYIRIDDRIIYTGNFSGSNAANASPQDKEIYNLLNQANASSARFFANAIDTETKGIDVVITYNEKIGRGNLRTDLSGTFVKTNILGAVKASPALAGKENTYFDRASRIYLESAVPRTKVNLSFNYSIDRFNVFLRNVYFGAVDGATNVEADYQTFSGKVITDLSLSYGILKNLRFTLGANNLLDIYPAETRAGSSLRGAGYFPYSRTGQQFGFNGRYVFTRLALTL</sequence>
<evidence type="ECO:0000256" key="7">
    <source>
        <dbReference type="ARBA" id="ARBA00023237"/>
    </source>
</evidence>
<dbReference type="PANTHER" id="PTHR47234">
    <property type="match status" value="1"/>
</dbReference>
<evidence type="ECO:0000259" key="11">
    <source>
        <dbReference type="Pfam" id="PF00593"/>
    </source>
</evidence>
<evidence type="ECO:0000313" key="13">
    <source>
        <dbReference type="EMBL" id="MBP3942091.1"/>
    </source>
</evidence>
<keyword evidence="13" id="KW-0675">Receptor</keyword>
<evidence type="ECO:0000256" key="9">
    <source>
        <dbReference type="RuleBase" id="RU003357"/>
    </source>
</evidence>
<keyword evidence="5 9" id="KW-0798">TonB box</keyword>
<comment type="subcellular location">
    <subcellularLocation>
        <location evidence="1 8">Cell outer membrane</location>
        <topology evidence="1 8">Multi-pass membrane protein</topology>
    </subcellularLocation>
</comment>
<keyword evidence="10" id="KW-0732">Signal</keyword>
<dbReference type="Pfam" id="PF07715">
    <property type="entry name" value="Plug"/>
    <property type="match status" value="1"/>
</dbReference>
<gene>
    <name evidence="13" type="ORF">J5U18_00680</name>
</gene>
<name>A0A8T4HBC2_9SPHI</name>
<reference evidence="13" key="1">
    <citation type="submission" date="2021-03" db="EMBL/GenBank/DDBJ databases">
        <authorList>
            <person name="Lu T."/>
            <person name="Wang Q."/>
            <person name="Han X."/>
        </authorList>
    </citation>
    <scope>NUCLEOTIDE SEQUENCE</scope>
    <source>
        <strain evidence="13">WQ 2009</strain>
    </source>
</reference>
<dbReference type="SUPFAM" id="SSF49464">
    <property type="entry name" value="Carboxypeptidase regulatory domain-like"/>
    <property type="match status" value="1"/>
</dbReference>
<dbReference type="GO" id="GO:0009279">
    <property type="term" value="C:cell outer membrane"/>
    <property type="evidence" value="ECO:0007669"/>
    <property type="project" value="UniProtKB-SubCell"/>
</dbReference>
<evidence type="ECO:0000256" key="3">
    <source>
        <dbReference type="ARBA" id="ARBA00022452"/>
    </source>
</evidence>
<feature type="chain" id="PRO_5035893727" evidence="10">
    <location>
        <begin position="29"/>
        <end position="934"/>
    </location>
</feature>
<evidence type="ECO:0000256" key="6">
    <source>
        <dbReference type="ARBA" id="ARBA00023136"/>
    </source>
</evidence>
<comment type="similarity">
    <text evidence="8 9">Belongs to the TonB-dependent receptor family.</text>
</comment>
<dbReference type="EMBL" id="JAGKSB010000001">
    <property type="protein sequence ID" value="MBP3942091.1"/>
    <property type="molecule type" value="Genomic_DNA"/>
</dbReference>
<dbReference type="SUPFAM" id="SSF56935">
    <property type="entry name" value="Porins"/>
    <property type="match status" value="1"/>
</dbReference>
<dbReference type="Proteomes" id="UP000679691">
    <property type="component" value="Unassembled WGS sequence"/>
</dbReference>
<evidence type="ECO:0000256" key="1">
    <source>
        <dbReference type="ARBA" id="ARBA00004571"/>
    </source>
</evidence>
<organism evidence="13 14">
    <name type="scientific">Rhinopithecimicrobium faecis</name>
    <dbReference type="NCBI Taxonomy" id="2820698"/>
    <lineage>
        <taxon>Bacteria</taxon>
        <taxon>Pseudomonadati</taxon>
        <taxon>Bacteroidota</taxon>
        <taxon>Sphingobacteriia</taxon>
        <taxon>Sphingobacteriales</taxon>
        <taxon>Sphingobacteriaceae</taxon>
        <taxon>Rhinopithecimicrobium</taxon>
    </lineage>
</organism>
<evidence type="ECO:0000256" key="8">
    <source>
        <dbReference type="PROSITE-ProRule" id="PRU01360"/>
    </source>
</evidence>
<evidence type="ECO:0000256" key="10">
    <source>
        <dbReference type="SAM" id="SignalP"/>
    </source>
</evidence>
<feature type="domain" description="TonB-dependent receptor-like beta-barrel" evidence="11">
    <location>
        <begin position="421"/>
        <end position="890"/>
    </location>
</feature>
<dbReference type="InterPro" id="IPR008969">
    <property type="entry name" value="CarboxyPept-like_regulatory"/>
</dbReference>
<keyword evidence="6 8" id="KW-0472">Membrane</keyword>
<keyword evidence="2 8" id="KW-0813">Transport</keyword>
<keyword evidence="3 8" id="KW-1134">Transmembrane beta strand</keyword>
<dbReference type="Pfam" id="PF13715">
    <property type="entry name" value="CarbopepD_reg_2"/>
    <property type="match status" value="1"/>
</dbReference>
<evidence type="ECO:0000256" key="5">
    <source>
        <dbReference type="ARBA" id="ARBA00023077"/>
    </source>
</evidence>
<dbReference type="Gene3D" id="2.40.170.20">
    <property type="entry name" value="TonB-dependent receptor, beta-barrel domain"/>
    <property type="match status" value="1"/>
</dbReference>
<dbReference type="AlphaFoldDB" id="A0A8T4HBC2"/>
<feature type="domain" description="TonB-dependent receptor plug" evidence="12">
    <location>
        <begin position="125"/>
        <end position="246"/>
    </location>
</feature>
<dbReference type="Gene3D" id="2.170.130.10">
    <property type="entry name" value="TonB-dependent receptor, plug domain"/>
    <property type="match status" value="1"/>
</dbReference>
<dbReference type="RefSeq" id="WP_353545572.1">
    <property type="nucleotide sequence ID" value="NZ_JAGKSB010000001.1"/>
</dbReference>
<comment type="caution">
    <text evidence="13">The sequence shown here is derived from an EMBL/GenBank/DDBJ whole genome shotgun (WGS) entry which is preliminary data.</text>
</comment>
<proteinExistence type="inferred from homology"/>
<accession>A0A8T4HBC2</accession>
<protein>
    <submittedName>
        <fullName evidence="13">TonB-dependent receptor</fullName>
    </submittedName>
</protein>
<evidence type="ECO:0000313" key="14">
    <source>
        <dbReference type="Proteomes" id="UP000679691"/>
    </source>
</evidence>